<reference evidence="6" key="1">
    <citation type="submission" date="2020-11" db="EMBL/GenBank/DDBJ databases">
        <authorList>
            <person name="Kim M.K."/>
        </authorList>
    </citation>
    <scope>NUCLEOTIDE SEQUENCE</scope>
    <source>
        <strain evidence="6">BT350</strain>
    </source>
</reference>
<dbReference type="CDD" id="cd02440">
    <property type="entry name" value="AdoMet_MTases"/>
    <property type="match status" value="1"/>
</dbReference>
<keyword evidence="7" id="KW-1185">Reference proteome</keyword>
<dbReference type="AlphaFoldDB" id="A0A931BYR4"/>
<dbReference type="EMBL" id="JADQDO010000011">
    <property type="protein sequence ID" value="MBF9235277.1"/>
    <property type="molecule type" value="Genomic_DNA"/>
</dbReference>
<dbReference type="InterPro" id="IPR050723">
    <property type="entry name" value="CFA/CMAS"/>
</dbReference>
<sequence length="418" mass="47687">MALPSGERVCFGDGSQPKVAIRLADQRSVLGLMTDPDLQLGELFMDGRLIVEEGTIFDFLQVVLQDAKETRPSLTVQALDRVRFALRRFAQRNGLTRARTNVAHHYNLNADLYSLFLDPDWQYSCAYFEDEQTDLAQAQLAKKRHIAAKLLIEPQHRILDIGCGWGGLACYLADIAGAEHVTGITLSEEQLGLAQKRADVRGLSDRVSFELMDYRAAKGQFDKIVSVGMFEHVGIDFYDTFFGTCRKLIKDDGVMLLHFIGNSDVPDFTNPWIERYIFPGGHIPSLSEVMPSIERSGLVVTDIEILRLHYARTLRAWRERFMARREEALRIYDERFCRMWEFYLAFSEAAFRFQDIAIFQIQLAPRQENVPLTRDYIARIEAALRERECADTVVPAEMGARDQAALLRSNALTHERSP</sequence>
<dbReference type="Proteomes" id="UP000599312">
    <property type="component" value="Unassembled WGS sequence"/>
</dbReference>
<evidence type="ECO:0000256" key="5">
    <source>
        <dbReference type="ARBA" id="ARBA00023098"/>
    </source>
</evidence>
<evidence type="ECO:0000256" key="3">
    <source>
        <dbReference type="ARBA" id="ARBA00022679"/>
    </source>
</evidence>
<dbReference type="InterPro" id="IPR029063">
    <property type="entry name" value="SAM-dependent_MTases_sf"/>
</dbReference>
<proteinExistence type="inferred from homology"/>
<evidence type="ECO:0000256" key="4">
    <source>
        <dbReference type="ARBA" id="ARBA00022691"/>
    </source>
</evidence>
<dbReference type="PANTHER" id="PTHR43667:SF1">
    <property type="entry name" value="CYCLOPROPANE-FATTY-ACYL-PHOSPHOLIPID SYNTHASE"/>
    <property type="match status" value="1"/>
</dbReference>
<comment type="similarity">
    <text evidence="1">Belongs to the CFA/CMAS family.</text>
</comment>
<evidence type="ECO:0000313" key="7">
    <source>
        <dbReference type="Proteomes" id="UP000599312"/>
    </source>
</evidence>
<accession>A0A931BYR4</accession>
<protein>
    <submittedName>
        <fullName evidence="6">Class I SAM-dependent methyltransferase</fullName>
    </submittedName>
</protein>
<dbReference type="Pfam" id="PF02353">
    <property type="entry name" value="CMAS"/>
    <property type="match status" value="1"/>
</dbReference>
<keyword evidence="2 6" id="KW-0489">Methyltransferase</keyword>
<organism evidence="6 7">
    <name type="scientific">Microvirga alba</name>
    <dbReference type="NCBI Taxonomy" id="2791025"/>
    <lineage>
        <taxon>Bacteria</taxon>
        <taxon>Pseudomonadati</taxon>
        <taxon>Pseudomonadota</taxon>
        <taxon>Alphaproteobacteria</taxon>
        <taxon>Hyphomicrobiales</taxon>
        <taxon>Methylobacteriaceae</taxon>
        <taxon>Microvirga</taxon>
    </lineage>
</organism>
<dbReference type="Gene3D" id="3.40.50.150">
    <property type="entry name" value="Vaccinia Virus protein VP39"/>
    <property type="match status" value="1"/>
</dbReference>
<dbReference type="InterPro" id="IPR003333">
    <property type="entry name" value="CMAS"/>
</dbReference>
<keyword evidence="5" id="KW-0443">Lipid metabolism</keyword>
<dbReference type="SUPFAM" id="SSF53335">
    <property type="entry name" value="S-adenosyl-L-methionine-dependent methyltransferases"/>
    <property type="match status" value="1"/>
</dbReference>
<dbReference type="GO" id="GO:0008610">
    <property type="term" value="P:lipid biosynthetic process"/>
    <property type="evidence" value="ECO:0007669"/>
    <property type="project" value="InterPro"/>
</dbReference>
<evidence type="ECO:0000256" key="2">
    <source>
        <dbReference type="ARBA" id="ARBA00022603"/>
    </source>
</evidence>
<gene>
    <name evidence="6" type="ORF">I2H38_18040</name>
</gene>
<evidence type="ECO:0000256" key="1">
    <source>
        <dbReference type="ARBA" id="ARBA00010815"/>
    </source>
</evidence>
<dbReference type="PIRSF" id="PIRSF003085">
    <property type="entry name" value="CMAS"/>
    <property type="match status" value="1"/>
</dbReference>
<dbReference type="PANTHER" id="PTHR43667">
    <property type="entry name" value="CYCLOPROPANE-FATTY-ACYL-PHOSPHOLIPID SYNTHASE"/>
    <property type="match status" value="1"/>
</dbReference>
<comment type="caution">
    <text evidence="6">The sequence shown here is derived from an EMBL/GenBank/DDBJ whole genome shotgun (WGS) entry which is preliminary data.</text>
</comment>
<dbReference type="GO" id="GO:0008168">
    <property type="term" value="F:methyltransferase activity"/>
    <property type="evidence" value="ECO:0007669"/>
    <property type="project" value="UniProtKB-KW"/>
</dbReference>
<keyword evidence="3" id="KW-0808">Transferase</keyword>
<dbReference type="GO" id="GO:0032259">
    <property type="term" value="P:methylation"/>
    <property type="evidence" value="ECO:0007669"/>
    <property type="project" value="UniProtKB-KW"/>
</dbReference>
<keyword evidence="4" id="KW-0949">S-adenosyl-L-methionine</keyword>
<evidence type="ECO:0000313" key="6">
    <source>
        <dbReference type="EMBL" id="MBF9235277.1"/>
    </source>
</evidence>
<name>A0A931BYR4_9HYPH</name>